<feature type="domain" description="EamA" evidence="7">
    <location>
        <begin position="156"/>
        <end position="285"/>
    </location>
</feature>
<comment type="similarity">
    <text evidence="2">Belongs to the EamA transporter family.</text>
</comment>
<evidence type="ECO:0000256" key="5">
    <source>
        <dbReference type="ARBA" id="ARBA00023136"/>
    </source>
</evidence>
<sequence length="288" mass="31040">MLMKNRGFWVGSAYCVLAALAWAIIGPVSRVCFAEGMDPASVAFWRMAISGLCFLAHAVLRGGLHARGRDLVSMVLFGAVNVSLVILSLQISIQKSGGAIAIILMFTAPAWVAFFSRLLFHEAINTVKVTALALAMAGTSLVCLSGGSLGGEVSYIGIGCGLLSGFTYAFQFLFFTWYKDRYSTQELFAVTFLPAAFVLSFFAEFTGISPAAAGALLVLSVVSTYVSYFWYGQSLRYLSPVQAAILGNLEPVVSTLLCWWLWNENFSLIGWVGCALVIGSVLLLTLKK</sequence>
<evidence type="ECO:0000313" key="8">
    <source>
        <dbReference type="EMBL" id="HJD98212.1"/>
    </source>
</evidence>
<keyword evidence="4 6" id="KW-1133">Transmembrane helix</keyword>
<feature type="transmembrane region" description="Helical" evidence="6">
    <location>
        <begin position="243"/>
        <end position="262"/>
    </location>
</feature>
<dbReference type="PANTHER" id="PTHR32322">
    <property type="entry name" value="INNER MEMBRANE TRANSPORTER"/>
    <property type="match status" value="1"/>
</dbReference>
<evidence type="ECO:0000259" key="7">
    <source>
        <dbReference type="Pfam" id="PF00892"/>
    </source>
</evidence>
<feature type="transmembrane region" description="Helical" evidence="6">
    <location>
        <begin position="268"/>
        <end position="286"/>
    </location>
</feature>
<keyword evidence="5 6" id="KW-0472">Membrane</keyword>
<dbReference type="EMBL" id="DYZA01000233">
    <property type="protein sequence ID" value="HJD98212.1"/>
    <property type="molecule type" value="Genomic_DNA"/>
</dbReference>
<feature type="domain" description="EamA" evidence="7">
    <location>
        <begin position="11"/>
        <end position="142"/>
    </location>
</feature>
<dbReference type="InterPro" id="IPR050638">
    <property type="entry name" value="AA-Vitamin_Transporters"/>
</dbReference>
<dbReference type="InterPro" id="IPR037185">
    <property type="entry name" value="EmrE-like"/>
</dbReference>
<feature type="transmembrane region" description="Helical" evidence="6">
    <location>
        <begin position="132"/>
        <end position="149"/>
    </location>
</feature>
<feature type="transmembrane region" description="Helical" evidence="6">
    <location>
        <begin position="44"/>
        <end position="64"/>
    </location>
</feature>
<reference evidence="8" key="1">
    <citation type="journal article" date="2021" name="PeerJ">
        <title>Extensive microbial diversity within the chicken gut microbiome revealed by metagenomics and culture.</title>
        <authorList>
            <person name="Gilroy R."/>
            <person name="Ravi A."/>
            <person name="Getino M."/>
            <person name="Pursley I."/>
            <person name="Horton D.L."/>
            <person name="Alikhan N.F."/>
            <person name="Baker D."/>
            <person name="Gharbi K."/>
            <person name="Hall N."/>
            <person name="Watson M."/>
            <person name="Adriaenssens E.M."/>
            <person name="Foster-Nyarko E."/>
            <person name="Jarju S."/>
            <person name="Secka A."/>
            <person name="Antonio M."/>
            <person name="Oren A."/>
            <person name="Chaudhuri R.R."/>
            <person name="La Ragione R."/>
            <person name="Hildebrand F."/>
            <person name="Pallen M.J."/>
        </authorList>
    </citation>
    <scope>NUCLEOTIDE SEQUENCE</scope>
    <source>
        <strain evidence="8">ChiGjej2B2-19336</strain>
    </source>
</reference>
<dbReference type="RefSeq" id="WP_304123923.1">
    <property type="nucleotide sequence ID" value="NZ_DYZA01000233.1"/>
</dbReference>
<keyword evidence="3 6" id="KW-0812">Transmembrane</keyword>
<evidence type="ECO:0000313" key="9">
    <source>
        <dbReference type="Proteomes" id="UP000698963"/>
    </source>
</evidence>
<feature type="transmembrane region" description="Helical" evidence="6">
    <location>
        <begin position="99"/>
        <end position="120"/>
    </location>
</feature>
<evidence type="ECO:0000256" key="6">
    <source>
        <dbReference type="SAM" id="Phobius"/>
    </source>
</evidence>
<feature type="transmembrane region" description="Helical" evidence="6">
    <location>
        <begin position="187"/>
        <end position="205"/>
    </location>
</feature>
<dbReference type="AlphaFoldDB" id="A0A921AYI9"/>
<accession>A0A921AYI9</accession>
<dbReference type="Gene3D" id="1.10.3730.20">
    <property type="match status" value="1"/>
</dbReference>
<evidence type="ECO:0000256" key="4">
    <source>
        <dbReference type="ARBA" id="ARBA00022989"/>
    </source>
</evidence>
<comment type="subcellular location">
    <subcellularLocation>
        <location evidence="1">Membrane</location>
        <topology evidence="1">Multi-pass membrane protein</topology>
    </subcellularLocation>
</comment>
<organism evidence="8 9">
    <name type="scientific">Mailhella massiliensis</name>
    <dbReference type="NCBI Taxonomy" id="1903261"/>
    <lineage>
        <taxon>Bacteria</taxon>
        <taxon>Pseudomonadati</taxon>
        <taxon>Thermodesulfobacteriota</taxon>
        <taxon>Desulfovibrionia</taxon>
        <taxon>Desulfovibrionales</taxon>
        <taxon>Desulfovibrionaceae</taxon>
        <taxon>Mailhella</taxon>
    </lineage>
</organism>
<dbReference type="Proteomes" id="UP000698963">
    <property type="component" value="Unassembled WGS sequence"/>
</dbReference>
<evidence type="ECO:0000256" key="1">
    <source>
        <dbReference type="ARBA" id="ARBA00004141"/>
    </source>
</evidence>
<dbReference type="PANTHER" id="PTHR32322:SF2">
    <property type="entry name" value="EAMA DOMAIN-CONTAINING PROTEIN"/>
    <property type="match status" value="1"/>
</dbReference>
<name>A0A921AYI9_9BACT</name>
<proteinExistence type="inferred from homology"/>
<gene>
    <name evidence="8" type="ORF">K8W16_11270</name>
</gene>
<evidence type="ECO:0000256" key="3">
    <source>
        <dbReference type="ARBA" id="ARBA00022692"/>
    </source>
</evidence>
<reference evidence="8" key="2">
    <citation type="submission" date="2021-09" db="EMBL/GenBank/DDBJ databases">
        <authorList>
            <person name="Gilroy R."/>
        </authorList>
    </citation>
    <scope>NUCLEOTIDE SEQUENCE</scope>
    <source>
        <strain evidence="8">ChiGjej2B2-19336</strain>
    </source>
</reference>
<evidence type="ECO:0000256" key="2">
    <source>
        <dbReference type="ARBA" id="ARBA00007362"/>
    </source>
</evidence>
<dbReference type="Pfam" id="PF00892">
    <property type="entry name" value="EamA"/>
    <property type="match status" value="2"/>
</dbReference>
<feature type="transmembrane region" description="Helical" evidence="6">
    <location>
        <begin position="71"/>
        <end position="93"/>
    </location>
</feature>
<feature type="transmembrane region" description="Helical" evidence="6">
    <location>
        <begin position="211"/>
        <end position="231"/>
    </location>
</feature>
<dbReference type="SUPFAM" id="SSF103481">
    <property type="entry name" value="Multidrug resistance efflux transporter EmrE"/>
    <property type="match status" value="2"/>
</dbReference>
<comment type="caution">
    <text evidence="8">The sequence shown here is derived from an EMBL/GenBank/DDBJ whole genome shotgun (WGS) entry which is preliminary data.</text>
</comment>
<dbReference type="GO" id="GO:0016020">
    <property type="term" value="C:membrane"/>
    <property type="evidence" value="ECO:0007669"/>
    <property type="project" value="UniProtKB-SubCell"/>
</dbReference>
<dbReference type="InterPro" id="IPR000620">
    <property type="entry name" value="EamA_dom"/>
</dbReference>
<protein>
    <submittedName>
        <fullName evidence="8">EamA family transporter</fullName>
    </submittedName>
</protein>
<feature type="transmembrane region" description="Helical" evidence="6">
    <location>
        <begin position="155"/>
        <end position="175"/>
    </location>
</feature>